<reference evidence="2" key="1">
    <citation type="submission" date="2016-10" db="EMBL/GenBank/DDBJ databases">
        <authorList>
            <person name="Varghese N."/>
            <person name="Submissions S."/>
        </authorList>
    </citation>
    <scope>NUCLEOTIDE SEQUENCE [LARGE SCALE GENOMIC DNA]</scope>
    <source>
        <strain evidence="2">DSM 17834</strain>
    </source>
</reference>
<protein>
    <submittedName>
        <fullName evidence="1">Uncharacterized protein</fullName>
    </submittedName>
</protein>
<proteinExistence type="predicted"/>
<keyword evidence="2" id="KW-1185">Reference proteome</keyword>
<dbReference type="Proteomes" id="UP000198784">
    <property type="component" value="Unassembled WGS sequence"/>
</dbReference>
<dbReference type="RefSeq" id="WP_090496709.1">
    <property type="nucleotide sequence ID" value="NZ_FOWX01000001.1"/>
</dbReference>
<evidence type="ECO:0000313" key="2">
    <source>
        <dbReference type="Proteomes" id="UP000198784"/>
    </source>
</evidence>
<dbReference type="AlphaFoldDB" id="A0A1I5KA57"/>
<accession>A0A1I5KA57</accession>
<organism evidence="1 2">
    <name type="scientific">Pseudomonas borbori</name>
    <dbReference type="NCBI Taxonomy" id="289003"/>
    <lineage>
        <taxon>Bacteria</taxon>
        <taxon>Pseudomonadati</taxon>
        <taxon>Pseudomonadota</taxon>
        <taxon>Gammaproteobacteria</taxon>
        <taxon>Pseudomonadales</taxon>
        <taxon>Pseudomonadaceae</taxon>
        <taxon>Pseudomonas</taxon>
    </lineage>
</organism>
<name>A0A1I5KA57_9PSED</name>
<dbReference type="EMBL" id="FOWX01000001">
    <property type="protein sequence ID" value="SFO81486.1"/>
    <property type="molecule type" value="Genomic_DNA"/>
</dbReference>
<gene>
    <name evidence="1" type="ORF">SAMN05216190_101102</name>
</gene>
<evidence type="ECO:0000313" key="1">
    <source>
        <dbReference type="EMBL" id="SFO81486.1"/>
    </source>
</evidence>
<sequence>MTLLNLAQRAIDESRGDTHVHLGIGLSALRAGFVPDGMDAWYQRSQPHAPSQPHSDARRLGALALTDTRVFTGTLGLALCNPLTDGIRPLNHCDAETDDADNLHLPGIYTQSLVIDASPARRNPEGN</sequence>
<dbReference type="OrthoDB" id="6882820at2"/>
<dbReference type="STRING" id="289003.SAMN05216190_101102"/>